<keyword evidence="1" id="KW-0812">Transmembrane</keyword>
<sequence>MYLDELRKAHASCLHSSKLIRGKAENYSIQLHLNSKNHSNSFNLRNNPHFVVDKPREILQHKMTPLWCKMTPLFSAIRSSSLLPGFFHTSNNMILLSISWAMFTGRISNRSWKELELIGYLSVAARVLVEIRLLMGRWIVGISSGLQCRFPRSRDSSLTLHGNLWKPNLITTVSPQKTLILSLKILVSPSLLNIRSSTSSLLSSSQSDRSSAPILKFFSHPPLLNLCSPPLHPALLQYYPNCSPTRLPWLAISTHFTHHGPLHLFCLHKYCVSQWYDSILFFFFVIVLSMFSCFFELSDCFSLLWTAKSRNREFNLLSISTFYILEASEEAKWPLVYSTSHTSNDAILVSSCIIIFYLSTSFNSKSQLHHVALLCLQIEILKNVLMVKIFWTYFLPIELLNGNLSASLLALNLLPGCGFKPPPSWIVGSIPKVLGIQLRGFVTHSELCPLKYITMALSLVFSRWLMVSAIVIPGSVSFPMQLKLWIKPLNLASLSNWPIYFQDTVDYNILAKSSHGLYMSEISFLIITAKKIAQLPAVDMQHSPAKLTSKLHKFAYVDVLTQSMCRLHSDCASKIASWESLHVNFRQLVQQATHPFFLHDPQGIAPLVRVGRRTNSKLIFGSFLITIKSIQKNKYFDRGKQKIKNKTKMYIYQKQSPI</sequence>
<protein>
    <submittedName>
        <fullName evidence="2">Uncharacterized protein</fullName>
    </submittedName>
</protein>
<feature type="transmembrane region" description="Helical" evidence="1">
    <location>
        <begin position="279"/>
        <end position="305"/>
    </location>
</feature>
<dbReference type="VEuPathDB" id="FungiDB:VP01_386g4"/>
<gene>
    <name evidence="2" type="ORF">VP01_386g4</name>
</gene>
<dbReference type="AlphaFoldDB" id="A0A0L6UUW5"/>
<keyword evidence="1" id="KW-1133">Transmembrane helix</keyword>
<keyword evidence="3" id="KW-1185">Reference proteome</keyword>
<accession>A0A0L6UUW5</accession>
<reference evidence="2 3" key="1">
    <citation type="submission" date="2015-08" db="EMBL/GenBank/DDBJ databases">
        <title>Next Generation Sequencing and Analysis of the Genome of Puccinia sorghi L Schw, the Causal Agent of Maize Common Rust.</title>
        <authorList>
            <person name="Rochi L."/>
            <person name="Burguener G."/>
            <person name="Darino M."/>
            <person name="Turjanski A."/>
            <person name="Kreff E."/>
            <person name="Dieguez M.J."/>
            <person name="Sacco F."/>
        </authorList>
    </citation>
    <scope>NUCLEOTIDE SEQUENCE [LARGE SCALE GENOMIC DNA]</scope>
    <source>
        <strain evidence="2 3">RO10H11247</strain>
    </source>
</reference>
<organism evidence="2 3">
    <name type="scientific">Puccinia sorghi</name>
    <dbReference type="NCBI Taxonomy" id="27349"/>
    <lineage>
        <taxon>Eukaryota</taxon>
        <taxon>Fungi</taxon>
        <taxon>Dikarya</taxon>
        <taxon>Basidiomycota</taxon>
        <taxon>Pucciniomycotina</taxon>
        <taxon>Pucciniomycetes</taxon>
        <taxon>Pucciniales</taxon>
        <taxon>Pucciniaceae</taxon>
        <taxon>Puccinia</taxon>
    </lineage>
</organism>
<name>A0A0L6UUW5_9BASI</name>
<evidence type="ECO:0000256" key="1">
    <source>
        <dbReference type="SAM" id="Phobius"/>
    </source>
</evidence>
<proteinExistence type="predicted"/>
<evidence type="ECO:0000313" key="2">
    <source>
        <dbReference type="EMBL" id="KNZ51660.1"/>
    </source>
</evidence>
<dbReference type="EMBL" id="LAVV01008912">
    <property type="protein sequence ID" value="KNZ51660.1"/>
    <property type="molecule type" value="Genomic_DNA"/>
</dbReference>
<comment type="caution">
    <text evidence="2">The sequence shown here is derived from an EMBL/GenBank/DDBJ whole genome shotgun (WGS) entry which is preliminary data.</text>
</comment>
<dbReference type="Proteomes" id="UP000037035">
    <property type="component" value="Unassembled WGS sequence"/>
</dbReference>
<evidence type="ECO:0000313" key="3">
    <source>
        <dbReference type="Proteomes" id="UP000037035"/>
    </source>
</evidence>
<keyword evidence="1" id="KW-0472">Membrane</keyword>